<dbReference type="Pfam" id="PF13419">
    <property type="entry name" value="HAD_2"/>
    <property type="match status" value="1"/>
</dbReference>
<dbReference type="PANTHER" id="PTHR43434">
    <property type="entry name" value="PHOSPHOGLYCOLATE PHOSPHATASE"/>
    <property type="match status" value="1"/>
</dbReference>
<dbReference type="NCBIfam" id="TIGR01549">
    <property type="entry name" value="HAD-SF-IA-v1"/>
    <property type="match status" value="1"/>
</dbReference>
<dbReference type="GO" id="GO:0005829">
    <property type="term" value="C:cytosol"/>
    <property type="evidence" value="ECO:0007669"/>
    <property type="project" value="TreeGrafter"/>
</dbReference>
<comment type="caution">
    <text evidence="1">The sequence shown here is derived from an EMBL/GenBank/DDBJ whole genome shotgun (WGS) entry which is preliminary data.</text>
</comment>
<proteinExistence type="predicted"/>
<dbReference type="InterPro" id="IPR023214">
    <property type="entry name" value="HAD_sf"/>
</dbReference>
<gene>
    <name evidence="1" type="ORF">ED236_01955</name>
</gene>
<dbReference type="EMBL" id="RJVP01000001">
    <property type="protein sequence ID" value="ROH88254.1"/>
    <property type="molecule type" value="Genomic_DNA"/>
</dbReference>
<name>A0A3N0V6M7_9PROT</name>
<dbReference type="SFLD" id="SFLDS00003">
    <property type="entry name" value="Haloacid_Dehalogenase"/>
    <property type="match status" value="1"/>
</dbReference>
<dbReference type="GO" id="GO:0008967">
    <property type="term" value="F:phosphoglycolate phosphatase activity"/>
    <property type="evidence" value="ECO:0007669"/>
    <property type="project" value="TreeGrafter"/>
</dbReference>
<dbReference type="PANTHER" id="PTHR43434:SF24">
    <property type="entry name" value="HYDROLASE-RELATED"/>
    <property type="match status" value="1"/>
</dbReference>
<dbReference type="SFLD" id="SFLDG01129">
    <property type="entry name" value="C1.5:_HAD__Beta-PGM__Phosphata"/>
    <property type="match status" value="1"/>
</dbReference>
<protein>
    <submittedName>
        <fullName evidence="1">HAD family hydrolase</fullName>
    </submittedName>
</protein>
<dbReference type="InterPro" id="IPR036412">
    <property type="entry name" value="HAD-like_sf"/>
</dbReference>
<dbReference type="Gene3D" id="3.40.50.1000">
    <property type="entry name" value="HAD superfamily/HAD-like"/>
    <property type="match status" value="1"/>
</dbReference>
<dbReference type="SUPFAM" id="SSF56784">
    <property type="entry name" value="HAD-like"/>
    <property type="match status" value="1"/>
</dbReference>
<sequence length="218" mass="24000">MSRQFDLIVFDWDGTLADSTGMIAACIREAAEDAGLAVPTLTEARSVIGLGLQEAISMLLPDIQPAQRQLLVERYRYHYYARDEQTALFEGAYATVEALKQRGHLLAVATGKGRNGLNTSLHNSGLGRFMDATRCVDECFSKPHPQMLLELMDELDVPPARTLMIGDTSFDMQMADNAAVARLAVGFGAHPMAALQVFDPVWEAHTFDELSLWLLNNA</sequence>
<keyword evidence="1" id="KW-0378">Hydrolase</keyword>
<dbReference type="InterPro" id="IPR050155">
    <property type="entry name" value="HAD-like_hydrolase_sf"/>
</dbReference>
<dbReference type="AlphaFoldDB" id="A0A3N0V6M7"/>
<evidence type="ECO:0000313" key="1">
    <source>
        <dbReference type="EMBL" id="ROH88254.1"/>
    </source>
</evidence>
<dbReference type="Proteomes" id="UP000275137">
    <property type="component" value="Unassembled WGS sequence"/>
</dbReference>
<dbReference type="Gene3D" id="1.10.150.240">
    <property type="entry name" value="Putative phosphatase, domain 2"/>
    <property type="match status" value="1"/>
</dbReference>
<dbReference type="InterPro" id="IPR006439">
    <property type="entry name" value="HAD-SF_hydro_IA"/>
</dbReference>
<reference evidence="1 2" key="1">
    <citation type="submission" date="2018-10" db="EMBL/GenBank/DDBJ databases">
        <authorList>
            <person name="Chen W.-M."/>
        </authorList>
    </citation>
    <scope>NUCLEOTIDE SEQUENCE [LARGE SCALE GENOMIC DNA]</scope>
    <source>
        <strain evidence="1 2">H-5</strain>
    </source>
</reference>
<dbReference type="InterPro" id="IPR041492">
    <property type="entry name" value="HAD_2"/>
</dbReference>
<organism evidence="1 2">
    <name type="scientific">Pseudomethylobacillus aquaticus</name>
    <dbReference type="NCBI Taxonomy" id="2676064"/>
    <lineage>
        <taxon>Bacteria</taxon>
        <taxon>Pseudomonadati</taxon>
        <taxon>Pseudomonadota</taxon>
        <taxon>Betaproteobacteria</taxon>
        <taxon>Nitrosomonadales</taxon>
        <taxon>Methylophilaceae</taxon>
        <taxon>Pseudomethylobacillus</taxon>
    </lineage>
</organism>
<dbReference type="GO" id="GO:0006281">
    <property type="term" value="P:DNA repair"/>
    <property type="evidence" value="ECO:0007669"/>
    <property type="project" value="TreeGrafter"/>
</dbReference>
<accession>A0A3N0V6M7</accession>
<dbReference type="RefSeq" id="WP_123236247.1">
    <property type="nucleotide sequence ID" value="NZ_RJVP01000001.1"/>
</dbReference>
<dbReference type="InterPro" id="IPR023198">
    <property type="entry name" value="PGP-like_dom2"/>
</dbReference>
<evidence type="ECO:0000313" key="2">
    <source>
        <dbReference type="Proteomes" id="UP000275137"/>
    </source>
</evidence>
<keyword evidence="2" id="KW-1185">Reference proteome</keyword>